<dbReference type="STRING" id="121224.E0VFA4"/>
<dbReference type="GeneID" id="8236450"/>
<reference evidence="7" key="1">
    <citation type="submission" date="2007-04" db="EMBL/GenBank/DDBJ databases">
        <title>Annotation of Pediculus humanus corporis strain USDA.</title>
        <authorList>
            <person name="Kirkness E."/>
            <person name="Hannick L."/>
            <person name="Hass B."/>
            <person name="Bruggner R."/>
            <person name="Lawson D."/>
            <person name="Bidwell S."/>
            <person name="Joardar V."/>
            <person name="Caler E."/>
            <person name="Walenz B."/>
            <person name="Inman J."/>
            <person name="Schobel S."/>
            <person name="Galinsky K."/>
            <person name="Amedeo P."/>
            <person name="Strausberg R."/>
        </authorList>
    </citation>
    <scope>NUCLEOTIDE SEQUENCE</scope>
    <source>
        <strain evidence="7">USDA</strain>
    </source>
</reference>
<comment type="subcellular location">
    <subcellularLocation>
        <location evidence="1">Secreted</location>
        <location evidence="1">Extracellular space</location>
    </subcellularLocation>
</comment>
<dbReference type="InterPro" id="IPR001254">
    <property type="entry name" value="Trypsin_dom"/>
</dbReference>
<dbReference type="CDD" id="cd00190">
    <property type="entry name" value="Tryp_SPc"/>
    <property type="match status" value="1"/>
</dbReference>
<dbReference type="MEROPS" id="S01.A87"/>
<evidence type="ECO:0000259" key="6">
    <source>
        <dbReference type="PROSITE" id="PS50240"/>
    </source>
</evidence>
<evidence type="ECO:0000313" key="7">
    <source>
        <dbReference type="EMBL" id="EEB12060.1"/>
    </source>
</evidence>
<keyword evidence="2" id="KW-0645">Protease</keyword>
<dbReference type="EMBL" id="AAZO01001787">
    <property type="status" value="NOT_ANNOTATED_CDS"/>
    <property type="molecule type" value="Genomic_DNA"/>
</dbReference>
<protein>
    <submittedName>
        <fullName evidence="7 8">Trypsin, putative</fullName>
        <ecNumber evidence="7">3.4.21.4</ecNumber>
    </submittedName>
</protein>
<evidence type="ECO:0000256" key="4">
    <source>
        <dbReference type="ARBA" id="ARBA00022825"/>
    </source>
</evidence>
<keyword evidence="4" id="KW-0720">Serine protease</keyword>
<gene>
    <name evidence="8" type="primary">8236450</name>
    <name evidence="7" type="ORF">Phum_PHUM153300</name>
</gene>
<keyword evidence="9" id="KW-1185">Reference proteome</keyword>
<reference evidence="8" key="3">
    <citation type="submission" date="2020-05" db="UniProtKB">
        <authorList>
            <consortium name="EnsemblMetazoa"/>
        </authorList>
    </citation>
    <scope>IDENTIFICATION</scope>
    <source>
        <strain evidence="8">USDA</strain>
    </source>
</reference>
<dbReference type="InParanoid" id="E0VFA4"/>
<proteinExistence type="predicted"/>
<dbReference type="RefSeq" id="XP_002424798.1">
    <property type="nucleotide sequence ID" value="XM_002424753.1"/>
</dbReference>
<dbReference type="HOGENOM" id="CLU_006842_13_2_1"/>
<organism>
    <name type="scientific">Pediculus humanus subsp. corporis</name>
    <name type="common">Body louse</name>
    <dbReference type="NCBI Taxonomy" id="121224"/>
    <lineage>
        <taxon>Eukaryota</taxon>
        <taxon>Metazoa</taxon>
        <taxon>Ecdysozoa</taxon>
        <taxon>Arthropoda</taxon>
        <taxon>Hexapoda</taxon>
        <taxon>Insecta</taxon>
        <taxon>Pterygota</taxon>
        <taxon>Neoptera</taxon>
        <taxon>Paraneoptera</taxon>
        <taxon>Psocodea</taxon>
        <taxon>Troctomorpha</taxon>
        <taxon>Phthiraptera</taxon>
        <taxon>Anoplura</taxon>
        <taxon>Pediculidae</taxon>
        <taxon>Pediculus</taxon>
    </lineage>
</organism>
<feature type="domain" description="Peptidase S1" evidence="6">
    <location>
        <begin position="1"/>
        <end position="182"/>
    </location>
</feature>
<dbReference type="KEGG" id="phu:Phum_PHUM153300"/>
<dbReference type="InterPro" id="IPR009003">
    <property type="entry name" value="Peptidase_S1_PA"/>
</dbReference>
<evidence type="ECO:0000256" key="3">
    <source>
        <dbReference type="ARBA" id="ARBA00022801"/>
    </source>
</evidence>
<dbReference type="Pfam" id="PF00089">
    <property type="entry name" value="Trypsin"/>
    <property type="match status" value="1"/>
</dbReference>
<dbReference type="EMBL" id="DS235110">
    <property type="protein sequence ID" value="EEB12060.1"/>
    <property type="molecule type" value="Genomic_DNA"/>
</dbReference>
<dbReference type="CTD" id="8236450"/>
<name>E0VFA4_PEDHC</name>
<reference evidence="7" key="2">
    <citation type="submission" date="2007-04" db="EMBL/GenBank/DDBJ databases">
        <title>The genome of the human body louse.</title>
        <authorList>
            <consortium name="The Human Body Louse Genome Consortium"/>
            <person name="Kirkness E."/>
            <person name="Walenz B."/>
            <person name="Hass B."/>
            <person name="Bruggner R."/>
            <person name="Strausberg R."/>
        </authorList>
    </citation>
    <scope>NUCLEOTIDE SEQUENCE</scope>
    <source>
        <strain evidence="7">USDA</strain>
    </source>
</reference>
<dbReference type="GO" id="GO:0006508">
    <property type="term" value="P:proteolysis"/>
    <property type="evidence" value="ECO:0007669"/>
    <property type="project" value="UniProtKB-KW"/>
</dbReference>
<dbReference type="VEuPathDB" id="VectorBase:PHUM153300"/>
<dbReference type="PANTHER" id="PTHR24276:SF91">
    <property type="entry name" value="AT26814P-RELATED"/>
    <property type="match status" value="1"/>
</dbReference>
<dbReference type="FunFam" id="2.40.10.10:FF:000036">
    <property type="entry name" value="Trypsin beta"/>
    <property type="match status" value="1"/>
</dbReference>
<dbReference type="PROSITE" id="PS50240">
    <property type="entry name" value="TRYPSIN_DOM"/>
    <property type="match status" value="1"/>
</dbReference>
<keyword evidence="3 7" id="KW-0378">Hydrolase</keyword>
<dbReference type="EC" id="3.4.21.4" evidence="7"/>
<dbReference type="GO" id="GO:0005576">
    <property type="term" value="C:extracellular region"/>
    <property type="evidence" value="ECO:0007669"/>
    <property type="project" value="UniProtKB-SubCell"/>
</dbReference>
<dbReference type="OrthoDB" id="10059102at2759"/>
<sequence>MNSGGELVQAKNAFIHSKFSKITIDYDIGVILLRNHLNFTELIQPLLLADSEPGEGKEVKVSGWGYVKEIGPTSRTLRSVVVHIVDRKICEENYRNKFQITKRMICAWGDNKDACFGDSGGPLVYKGQLLGVVSSGDGCARKKFPGVYTSIPNKEIKNFILNKTGIRIKKRFRNKWFNNNNERTINTTTNMFYLSQ</sequence>
<dbReference type="EnsemblMetazoa" id="PHUM153300-RA">
    <property type="protein sequence ID" value="PHUM153300-PA"/>
    <property type="gene ID" value="PHUM153300"/>
</dbReference>
<accession>E0VFA4</accession>
<dbReference type="eggNOG" id="KOG3627">
    <property type="taxonomic scope" value="Eukaryota"/>
</dbReference>
<evidence type="ECO:0000256" key="2">
    <source>
        <dbReference type="ARBA" id="ARBA00022670"/>
    </source>
</evidence>
<dbReference type="GO" id="GO:0004252">
    <property type="term" value="F:serine-type endopeptidase activity"/>
    <property type="evidence" value="ECO:0007669"/>
    <property type="project" value="UniProtKB-EC"/>
</dbReference>
<dbReference type="PROSITE" id="PS00135">
    <property type="entry name" value="TRYPSIN_SER"/>
    <property type="match status" value="1"/>
</dbReference>
<dbReference type="OMA" id="FENISPG"/>
<dbReference type="PANTHER" id="PTHR24276">
    <property type="entry name" value="POLYSERASE-RELATED"/>
    <property type="match status" value="1"/>
</dbReference>
<dbReference type="InterPro" id="IPR050430">
    <property type="entry name" value="Peptidase_S1"/>
</dbReference>
<keyword evidence="5" id="KW-1015">Disulfide bond</keyword>
<dbReference type="InterPro" id="IPR043504">
    <property type="entry name" value="Peptidase_S1_PA_chymotrypsin"/>
</dbReference>
<dbReference type="SMART" id="SM00020">
    <property type="entry name" value="Tryp_SPc"/>
    <property type="match status" value="1"/>
</dbReference>
<evidence type="ECO:0000256" key="1">
    <source>
        <dbReference type="ARBA" id="ARBA00004239"/>
    </source>
</evidence>
<dbReference type="InterPro" id="IPR033116">
    <property type="entry name" value="TRYPSIN_SER"/>
</dbReference>
<dbReference type="Gene3D" id="2.40.10.10">
    <property type="entry name" value="Trypsin-like serine proteases"/>
    <property type="match status" value="2"/>
</dbReference>
<evidence type="ECO:0000313" key="9">
    <source>
        <dbReference type="Proteomes" id="UP000009046"/>
    </source>
</evidence>
<evidence type="ECO:0000313" key="8">
    <source>
        <dbReference type="EnsemblMetazoa" id="PHUM153300-PA"/>
    </source>
</evidence>
<evidence type="ECO:0000256" key="5">
    <source>
        <dbReference type="ARBA" id="ARBA00023157"/>
    </source>
</evidence>
<dbReference type="SUPFAM" id="SSF50494">
    <property type="entry name" value="Trypsin-like serine proteases"/>
    <property type="match status" value="1"/>
</dbReference>
<dbReference type="Proteomes" id="UP000009046">
    <property type="component" value="Unassembled WGS sequence"/>
</dbReference>
<dbReference type="AlphaFoldDB" id="E0VFA4"/>